<dbReference type="EMBL" id="BMAW01119128">
    <property type="protein sequence ID" value="GFT83141.1"/>
    <property type="molecule type" value="Genomic_DNA"/>
</dbReference>
<dbReference type="OrthoDB" id="6423779at2759"/>
<dbReference type="AlphaFoldDB" id="A0A8X6PSB4"/>
<organism evidence="1 2">
    <name type="scientific">Nephila pilipes</name>
    <name type="common">Giant wood spider</name>
    <name type="synonym">Nephila maculata</name>
    <dbReference type="NCBI Taxonomy" id="299642"/>
    <lineage>
        <taxon>Eukaryota</taxon>
        <taxon>Metazoa</taxon>
        <taxon>Ecdysozoa</taxon>
        <taxon>Arthropoda</taxon>
        <taxon>Chelicerata</taxon>
        <taxon>Arachnida</taxon>
        <taxon>Araneae</taxon>
        <taxon>Araneomorphae</taxon>
        <taxon>Entelegynae</taxon>
        <taxon>Araneoidea</taxon>
        <taxon>Nephilidae</taxon>
        <taxon>Nephila</taxon>
    </lineage>
</organism>
<dbReference type="Proteomes" id="UP000887013">
    <property type="component" value="Unassembled WGS sequence"/>
</dbReference>
<gene>
    <name evidence="1" type="primary">AVEN_215165_1</name>
    <name evidence="1" type="ORF">NPIL_148261</name>
</gene>
<evidence type="ECO:0000313" key="2">
    <source>
        <dbReference type="Proteomes" id="UP000887013"/>
    </source>
</evidence>
<proteinExistence type="predicted"/>
<sequence length="1128" mass="131762">MPFQPPIFRDLSSWRTKETFNEPAFSSYIWEIYTPQKNSLSCSIMLSYLIATAHARNSEEFERRLRNLIGDINEIVFKPRCLKFERSAIKDCLIGLNPFKKIYTFSNDILKCLFLIFKRRLNKRKKNRSSGSVIDFKLEVASKTLKCFIRVYTIDSSGNKEFTLYPRDSGTSGNDSNTITIFYHSNPKLKNRETNIFGFGINEEIANLLREKALTFILMNDNVLKMDSPRIKQIVGSDRNLPICLLNSDMKSVIPRIYKSPYILRKLINAGYIMNPLEPGRDGFSAFYYCIGLSDSQFFNVLYSYAANNYQRSDESCKKHNEKILQSLKHLMDTIEEDYKKSNGFSSLGNVALHRYCEISRFNKYQENVVKILKDNQQSDAYDVVLAILKEYSAFYFSNSLPNDENMQFEDYVNFSNYYEILDSFTCIIFLDNPSIEFASLVEPFLLTLLSNKYFSKIDHIHSSNSSFQCKQCASRIIPFKHRMNLHQALQTLLNSGRLISKSKDTATGDMIRNSIREIPKDEFLLERLKIHLEHAINVQFEHFDEDGNQLIKDNMKEVLTIIRTLQVFGEVLQISLLNFVSSFLLKAHLPLDLKRTLFEIRNLLSHNYMNYIQGRLNLENKTDILKGIQDELKNIYEFLEPVFVSQQFRMKEFLIKSQMEKFPNLKEELEIIAAERRMWCETHSNDYQCFASNVVKFFKSNLPLPSSTKKDDAAFSDKIKLLKAGIQSIDSVFSFNCIFIPEHLVTASQKLLDSVSTLESIGVTDQGIAGMNNTFLVYENVLQQFLNYEEVNPNQPEMEFPNLKQFKKTLKGYNIFSNDENRKIRSNISLLLKPSFEATLKLEEALKRRESLPDIDQILDETFLSVKKRGEIKKNFVSNPKYCLEVLENFSYNSEEKALGREDDTTEKLLSMFTMEEYKFFLLNTPLREKLLETKMLKLINQTFDFLLNRIQQIKNIFINEEDETRSLLNCDGTEEKKNSVKKYIKFLMLQRYMKEMDVRASLDMLLFDCLHTFNRKDLDDIYEKTSNMFAGANFRDILSHGNIVIETVGCLLDPNNLPLKLISRMLELIENEKIMISLSDLWMEKKPKTKKDLCDVIDQDQNLRFIKKCRRWENYAKMLPILNTHI</sequence>
<accession>A0A8X6PSB4</accession>
<name>A0A8X6PSB4_NEPPI</name>
<keyword evidence="2" id="KW-1185">Reference proteome</keyword>
<protein>
    <submittedName>
        <fullName evidence="1">Uncharacterized protein</fullName>
    </submittedName>
</protein>
<reference evidence="1" key="1">
    <citation type="submission" date="2020-08" db="EMBL/GenBank/DDBJ databases">
        <title>Multicomponent nature underlies the extraordinary mechanical properties of spider dragline silk.</title>
        <authorList>
            <person name="Kono N."/>
            <person name="Nakamura H."/>
            <person name="Mori M."/>
            <person name="Yoshida Y."/>
            <person name="Ohtoshi R."/>
            <person name="Malay A.D."/>
            <person name="Moran D.A.P."/>
            <person name="Tomita M."/>
            <person name="Numata K."/>
            <person name="Arakawa K."/>
        </authorList>
    </citation>
    <scope>NUCLEOTIDE SEQUENCE</scope>
</reference>
<evidence type="ECO:0000313" key="1">
    <source>
        <dbReference type="EMBL" id="GFT83141.1"/>
    </source>
</evidence>
<comment type="caution">
    <text evidence="1">The sequence shown here is derived from an EMBL/GenBank/DDBJ whole genome shotgun (WGS) entry which is preliminary data.</text>
</comment>